<dbReference type="CDD" id="cd04056">
    <property type="entry name" value="Peptidases_S53"/>
    <property type="match status" value="1"/>
</dbReference>
<comment type="similarity">
    <text evidence="8">Belongs to the peptidase S8 family.</text>
</comment>
<dbReference type="EMBL" id="JBBBNY010000002">
    <property type="protein sequence ID" value="MEI7035998.1"/>
    <property type="molecule type" value="Genomic_DNA"/>
</dbReference>
<feature type="active site" description="Charge relay system" evidence="7">
    <location>
        <position position="452"/>
    </location>
</feature>
<dbReference type="InterPro" id="IPR023828">
    <property type="entry name" value="Peptidase_S8_Ser-AS"/>
</dbReference>
<feature type="active site" description="Charge relay system" evidence="7">
    <location>
        <position position="269"/>
    </location>
</feature>
<evidence type="ECO:0000313" key="10">
    <source>
        <dbReference type="EMBL" id="MEI7035998.1"/>
    </source>
</evidence>
<dbReference type="PANTHER" id="PTHR14218:SF15">
    <property type="entry name" value="TRIPEPTIDYL-PEPTIDASE 1"/>
    <property type="match status" value="1"/>
</dbReference>
<feature type="binding site" evidence="7">
    <location>
        <position position="491"/>
    </location>
    <ligand>
        <name>Ca(2+)</name>
        <dbReference type="ChEBI" id="CHEBI:29108"/>
    </ligand>
</feature>
<keyword evidence="1 7" id="KW-0645">Protease</keyword>
<evidence type="ECO:0000256" key="3">
    <source>
        <dbReference type="ARBA" id="ARBA00022801"/>
    </source>
</evidence>
<evidence type="ECO:0000256" key="7">
    <source>
        <dbReference type="PROSITE-ProRule" id="PRU01032"/>
    </source>
</evidence>
<keyword evidence="2 7" id="KW-0479">Metal-binding</keyword>
<dbReference type="PROSITE" id="PS51695">
    <property type="entry name" value="SEDOLISIN"/>
    <property type="match status" value="1"/>
</dbReference>
<dbReference type="GO" id="GO:0006508">
    <property type="term" value="P:proteolysis"/>
    <property type="evidence" value="ECO:0007669"/>
    <property type="project" value="UniProtKB-KW"/>
</dbReference>
<comment type="caution">
    <text evidence="8">Lacks conserved residue(s) required for the propagation of feature annotation.</text>
</comment>
<dbReference type="GO" id="GO:0008233">
    <property type="term" value="F:peptidase activity"/>
    <property type="evidence" value="ECO:0007669"/>
    <property type="project" value="UniProtKB-KW"/>
</dbReference>
<feature type="active site" description="Charge relay system" evidence="7">
    <location>
        <position position="265"/>
    </location>
</feature>
<dbReference type="InterPro" id="IPR050819">
    <property type="entry name" value="Tripeptidyl-peptidase_I"/>
</dbReference>
<accession>A0ABU8J928</accession>
<comment type="cofactor">
    <cofactor evidence="7">
        <name>Ca(2+)</name>
        <dbReference type="ChEBI" id="CHEBI:29108"/>
    </cofactor>
    <text evidence="7">Binds 1 Ca(2+) ion per subunit.</text>
</comment>
<dbReference type="InterPro" id="IPR030400">
    <property type="entry name" value="Sedolisin_dom"/>
</dbReference>
<evidence type="ECO:0000256" key="2">
    <source>
        <dbReference type="ARBA" id="ARBA00022723"/>
    </source>
</evidence>
<evidence type="ECO:0000256" key="1">
    <source>
        <dbReference type="ARBA" id="ARBA00022670"/>
    </source>
</evidence>
<evidence type="ECO:0000256" key="8">
    <source>
        <dbReference type="PROSITE-ProRule" id="PRU01240"/>
    </source>
</evidence>
<sequence length="689" mass="70654">MLAVAVGMAVTTWAGATGSNAMVATLTHAPKLRQGEAVVGPLSATQPLHIEVALKLRNQAQLQSFLAAARSPSMLIAQRTMSPQQFAADHAPTAAQAEAVAKYLRDAGFTNVQVAPNHLLVSADGTADVASAAFGTEFAQVRDQHGRAAFMNTTDAHMPAALADSVLSIIGLQNVHRPHTFVQYRQSGLTTQSVAGHNPVDFSAIYGGTGVQNAAGVNVGIITQGAISQTITDLNTFTSRNGLPTVTTQTINTNGTSSDTSGLGEWNLDSQDIVGAAGGQVGKITFYNIPTLSNANLTADINRIVSDNQAKIINVSLGECETYTQQDGSAAADDQAFQQATAQGQTFSVSSGDSGADECGDGGITPSYPASSPYVVAVGGTTLNTSGTSWTGETVWNGTGGSPSTFEAKPSWQGTVVSGTKRGVPDIAFDADPNSGALVIVNGGTQQIGGTSLAAPIFSGIWARMLAAKGTSLGFAAPLIYQLPSTAFHDVTSGSNGGESATAGWDYTTGFGSMIINNVLSSLGGGGGGGGGGSSQLLGNTGFETGSAAPWSASSGVIDNSSSEPAHTGSWKAWLDGYGSSHTDTLSQQVSIPSGKTSATLQYYLHIDTAETTTSTAYDKLYVRVYNTSGTLLGTLATFSNLNKVSGYAVHTANMSSYIGQTVVLKFTGTEDSSLQTSFVLDDVTLTVQ</sequence>
<dbReference type="Proteomes" id="UP001381174">
    <property type="component" value="Unassembled WGS sequence"/>
</dbReference>
<dbReference type="SUPFAM" id="SSF52743">
    <property type="entry name" value="Subtilisin-like"/>
    <property type="match status" value="1"/>
</dbReference>
<evidence type="ECO:0000256" key="6">
    <source>
        <dbReference type="ARBA" id="ARBA00023145"/>
    </source>
</evidence>
<reference evidence="10 11" key="1">
    <citation type="journal article" date="2014" name="Int. J. Syst. Evol. Microbiol.">
        <title>Fulvimonas yonginensis sp. nov., isolated from greenhouse soil, and emended description of the genus Fulvimonas.</title>
        <authorList>
            <person name="Ahn J.H."/>
            <person name="Kim S.J."/>
            <person name="Weon H.Y."/>
            <person name="Hong S.B."/>
            <person name="Seok S.J."/>
            <person name="Kwon S.W."/>
        </authorList>
    </citation>
    <scope>NUCLEOTIDE SEQUENCE [LARGE SCALE GENOMIC DNA]</scope>
    <source>
        <strain evidence="10 11">KACC 16952</strain>
    </source>
</reference>
<organism evidence="10 11">
    <name type="scientific">Fulvimonas yonginensis</name>
    <dbReference type="NCBI Taxonomy" id="1495200"/>
    <lineage>
        <taxon>Bacteria</taxon>
        <taxon>Pseudomonadati</taxon>
        <taxon>Pseudomonadota</taxon>
        <taxon>Gammaproteobacteria</taxon>
        <taxon>Lysobacterales</taxon>
        <taxon>Rhodanobacteraceae</taxon>
        <taxon>Fulvimonas</taxon>
    </lineage>
</organism>
<evidence type="ECO:0000256" key="5">
    <source>
        <dbReference type="ARBA" id="ARBA00022837"/>
    </source>
</evidence>
<keyword evidence="6" id="KW-0865">Zymogen</keyword>
<dbReference type="Pfam" id="PF09286">
    <property type="entry name" value="Pro-kuma_activ"/>
    <property type="match status" value="1"/>
</dbReference>
<dbReference type="Gene3D" id="3.40.50.200">
    <property type="entry name" value="Peptidase S8/S53 domain"/>
    <property type="match status" value="1"/>
</dbReference>
<keyword evidence="4 7" id="KW-0720">Serine protease</keyword>
<name>A0ABU8J928_9GAMM</name>
<keyword evidence="3 7" id="KW-0378">Hydrolase</keyword>
<dbReference type="SUPFAM" id="SSF54897">
    <property type="entry name" value="Protease propeptides/inhibitors"/>
    <property type="match status" value="1"/>
</dbReference>
<gene>
    <name evidence="10" type="ORF">WAT24_04400</name>
</gene>
<keyword evidence="5 7" id="KW-0106">Calcium</keyword>
<feature type="binding site" evidence="7">
    <location>
        <position position="490"/>
    </location>
    <ligand>
        <name>Ca(2+)</name>
        <dbReference type="ChEBI" id="CHEBI:29108"/>
    </ligand>
</feature>
<dbReference type="PANTHER" id="PTHR14218">
    <property type="entry name" value="PROTEASE S8 TRIPEPTIDYL PEPTIDASE I CLN2"/>
    <property type="match status" value="1"/>
</dbReference>
<evidence type="ECO:0000313" key="11">
    <source>
        <dbReference type="Proteomes" id="UP001381174"/>
    </source>
</evidence>
<dbReference type="CDD" id="cd11377">
    <property type="entry name" value="Pro-peptidase_S53"/>
    <property type="match status" value="1"/>
</dbReference>
<comment type="caution">
    <text evidence="10">The sequence shown here is derived from an EMBL/GenBank/DDBJ whole genome shotgun (WGS) entry which is preliminary data.</text>
</comment>
<evidence type="ECO:0000256" key="4">
    <source>
        <dbReference type="ARBA" id="ARBA00022825"/>
    </source>
</evidence>
<keyword evidence="11" id="KW-1185">Reference proteome</keyword>
<protein>
    <submittedName>
        <fullName evidence="10">Protease pro-enzyme activation domain-containing protein</fullName>
    </submittedName>
</protein>
<feature type="domain" description="Peptidase S53" evidence="9">
    <location>
        <begin position="196"/>
        <end position="526"/>
    </location>
</feature>
<dbReference type="InterPro" id="IPR036852">
    <property type="entry name" value="Peptidase_S8/S53_dom_sf"/>
</dbReference>
<dbReference type="PROSITE" id="PS00138">
    <property type="entry name" value="SUBTILASE_SER"/>
    <property type="match status" value="1"/>
</dbReference>
<dbReference type="SMART" id="SM00944">
    <property type="entry name" value="Pro-kuma_activ"/>
    <property type="match status" value="1"/>
</dbReference>
<dbReference type="InterPro" id="IPR015366">
    <property type="entry name" value="S53_propep"/>
</dbReference>
<proteinExistence type="inferred from homology"/>
<evidence type="ECO:0000259" key="9">
    <source>
        <dbReference type="PROSITE" id="PS51695"/>
    </source>
</evidence>
<dbReference type="PROSITE" id="PS51892">
    <property type="entry name" value="SUBTILASE"/>
    <property type="match status" value="1"/>
</dbReference>
<feature type="binding site" evidence="7">
    <location>
        <position position="504"/>
    </location>
    <ligand>
        <name>Ca(2+)</name>
        <dbReference type="ChEBI" id="CHEBI:29108"/>
    </ligand>
</feature>
<feature type="binding site" evidence="7">
    <location>
        <position position="506"/>
    </location>
    <ligand>
        <name>Ca(2+)</name>
        <dbReference type="ChEBI" id="CHEBI:29108"/>
    </ligand>
</feature>